<dbReference type="Proteomes" id="UP000243579">
    <property type="component" value="Unassembled WGS sequence"/>
</dbReference>
<dbReference type="AlphaFoldDB" id="A0A1V9ZEX6"/>
<gene>
    <name evidence="2" type="ORF">ACHHYP_20769</name>
</gene>
<evidence type="ECO:0000256" key="1">
    <source>
        <dbReference type="SAM" id="MobiDB-lite"/>
    </source>
</evidence>
<keyword evidence="3" id="KW-1185">Reference proteome</keyword>
<proteinExistence type="predicted"/>
<dbReference type="OrthoDB" id="68033at2759"/>
<accession>A0A1V9ZEX6</accession>
<organism evidence="2 3">
    <name type="scientific">Achlya hypogyna</name>
    <name type="common">Oomycete</name>
    <name type="synonym">Protoachlya hypogyna</name>
    <dbReference type="NCBI Taxonomy" id="1202772"/>
    <lineage>
        <taxon>Eukaryota</taxon>
        <taxon>Sar</taxon>
        <taxon>Stramenopiles</taxon>
        <taxon>Oomycota</taxon>
        <taxon>Saprolegniomycetes</taxon>
        <taxon>Saprolegniales</taxon>
        <taxon>Achlyaceae</taxon>
        <taxon>Achlya</taxon>
    </lineage>
</organism>
<evidence type="ECO:0000313" key="3">
    <source>
        <dbReference type="Proteomes" id="UP000243579"/>
    </source>
</evidence>
<feature type="compositionally biased region" description="Polar residues" evidence="1">
    <location>
        <begin position="57"/>
        <end position="68"/>
    </location>
</feature>
<protein>
    <submittedName>
        <fullName evidence="2">Uncharacterized protein</fullName>
    </submittedName>
</protein>
<reference evidence="2 3" key="1">
    <citation type="journal article" date="2014" name="Genome Biol. Evol.">
        <title>The secreted proteins of Achlya hypogyna and Thraustotheca clavata identify the ancestral oomycete secretome and reveal gene acquisitions by horizontal gene transfer.</title>
        <authorList>
            <person name="Misner I."/>
            <person name="Blouin N."/>
            <person name="Leonard G."/>
            <person name="Richards T.A."/>
            <person name="Lane C.E."/>
        </authorList>
    </citation>
    <scope>NUCLEOTIDE SEQUENCE [LARGE SCALE GENOMIC DNA]</scope>
    <source>
        <strain evidence="2 3">ATCC 48635</strain>
    </source>
</reference>
<comment type="caution">
    <text evidence="2">The sequence shown here is derived from an EMBL/GenBank/DDBJ whole genome shotgun (WGS) entry which is preliminary data.</text>
</comment>
<dbReference type="EMBL" id="JNBR01000141">
    <property type="protein sequence ID" value="OQR96548.1"/>
    <property type="molecule type" value="Genomic_DNA"/>
</dbReference>
<feature type="region of interest" description="Disordered" evidence="1">
    <location>
        <begin position="37"/>
        <end position="72"/>
    </location>
</feature>
<evidence type="ECO:0000313" key="2">
    <source>
        <dbReference type="EMBL" id="OQR96548.1"/>
    </source>
</evidence>
<sequence length="121" mass="13206">MATKRRQLRIVVEEPDAVPVAKDEADAWWRYRLPPPGHLGKHTIDEPRADAAPVDDQFTTPQSKQPWPSTLKPPSLVAAAAAASLVNSISPPTGKRSAESADLEPRQYAAKFVKAAHRPLP</sequence>
<name>A0A1V9ZEX6_ACHHY</name>